<evidence type="ECO:0000259" key="5">
    <source>
        <dbReference type="Pfam" id="PF01979"/>
    </source>
</evidence>
<dbReference type="UniPathway" id="UPA00603">
    <property type="reaction ID" value="UER00660"/>
</dbReference>
<dbReference type="InterPro" id="IPR006680">
    <property type="entry name" value="Amidohydro-rel"/>
</dbReference>
<evidence type="ECO:0000313" key="17">
    <source>
        <dbReference type="Proteomes" id="UP000284644"/>
    </source>
</evidence>
<accession>A0A174DWE3</accession>
<dbReference type="EMBL" id="QSUZ01000003">
    <property type="protein sequence ID" value="RGN89485.1"/>
    <property type="molecule type" value="Genomic_DNA"/>
</dbReference>
<evidence type="ECO:0000313" key="14">
    <source>
        <dbReference type="Proteomes" id="UP000261105"/>
    </source>
</evidence>
<dbReference type="Proteomes" id="UP000095413">
    <property type="component" value="Unassembled WGS sequence"/>
</dbReference>
<keyword evidence="4" id="KW-0862">Zinc</keyword>
<gene>
    <name evidence="6" type="primary">guaD</name>
    <name evidence="7" type="synonym">guaD_2</name>
    <name evidence="11" type="ORF">DW272_10955</name>
    <name evidence="10" type="ORF">DW767_10495</name>
    <name evidence="9" type="ORF">DWW07_09350</name>
    <name evidence="8" type="ORF">DXB38_03655</name>
    <name evidence="6" type="ORF">ERS852394_01875</name>
    <name evidence="7" type="ORF">ERS852533_01196</name>
</gene>
<evidence type="ECO:0000313" key="8">
    <source>
        <dbReference type="EMBL" id="RGN89485.1"/>
    </source>
</evidence>
<evidence type="ECO:0000313" key="16">
    <source>
        <dbReference type="Proteomes" id="UP000284220"/>
    </source>
</evidence>
<evidence type="ECO:0000256" key="2">
    <source>
        <dbReference type="ARBA" id="ARBA00022723"/>
    </source>
</evidence>
<dbReference type="Pfam" id="PF01979">
    <property type="entry name" value="Amidohydro_1"/>
    <property type="match status" value="1"/>
</dbReference>
<dbReference type="InterPro" id="IPR011059">
    <property type="entry name" value="Metal-dep_hydrolase_composite"/>
</dbReference>
<dbReference type="EMBL" id="CYZD01000008">
    <property type="protein sequence ID" value="CUO29774.1"/>
    <property type="molecule type" value="Genomic_DNA"/>
</dbReference>
<keyword evidence="3 6" id="KW-0378">Hydrolase</keyword>
<protein>
    <submittedName>
        <fullName evidence="6">Guanine deaminase</fullName>
        <ecNumber evidence="6">3.5.4.3</ecNumber>
    </submittedName>
</protein>
<evidence type="ECO:0000256" key="3">
    <source>
        <dbReference type="ARBA" id="ARBA00022801"/>
    </source>
</evidence>
<evidence type="ECO:0000256" key="1">
    <source>
        <dbReference type="ARBA" id="ARBA00001947"/>
    </source>
</evidence>
<dbReference type="OrthoDB" id="9807210at2"/>
<dbReference type="PANTHER" id="PTHR11271:SF6">
    <property type="entry name" value="GUANINE DEAMINASE"/>
    <property type="match status" value="1"/>
</dbReference>
<name>A0A174DWE3_9FIRM</name>
<dbReference type="GO" id="GO:0008892">
    <property type="term" value="F:guanine deaminase activity"/>
    <property type="evidence" value="ECO:0007669"/>
    <property type="project" value="UniProtKB-EC"/>
</dbReference>
<evidence type="ECO:0000313" key="7">
    <source>
        <dbReference type="EMBL" id="CUP39080.1"/>
    </source>
</evidence>
<dbReference type="GO" id="GO:0006147">
    <property type="term" value="P:guanine catabolic process"/>
    <property type="evidence" value="ECO:0007669"/>
    <property type="project" value="UniProtKB-UniPathway"/>
</dbReference>
<keyword evidence="2" id="KW-0479">Metal-binding</keyword>
<feature type="domain" description="Amidohydrolase-related" evidence="5">
    <location>
        <begin position="62"/>
        <end position="425"/>
    </location>
</feature>
<dbReference type="RefSeq" id="WP_044925464.1">
    <property type="nucleotide sequence ID" value="NZ_CP176627.1"/>
</dbReference>
<dbReference type="GeneID" id="79802991"/>
<dbReference type="PANTHER" id="PTHR11271">
    <property type="entry name" value="GUANINE DEAMINASE"/>
    <property type="match status" value="1"/>
</dbReference>
<dbReference type="Proteomes" id="UP000261105">
    <property type="component" value="Unassembled WGS sequence"/>
</dbReference>
<dbReference type="EMBL" id="QRZI01000005">
    <property type="protein sequence ID" value="RGV64386.1"/>
    <property type="molecule type" value="Genomic_DNA"/>
</dbReference>
<evidence type="ECO:0000313" key="11">
    <source>
        <dbReference type="EMBL" id="RHG16789.1"/>
    </source>
</evidence>
<dbReference type="EC" id="3.5.4.3" evidence="6"/>
<dbReference type="InterPro" id="IPR051607">
    <property type="entry name" value="Metallo-dep_hydrolases"/>
</dbReference>
<dbReference type="Proteomes" id="UP000284644">
    <property type="component" value="Unassembled WGS sequence"/>
</dbReference>
<dbReference type="SUPFAM" id="SSF51556">
    <property type="entry name" value="Metallo-dependent hydrolases"/>
    <property type="match status" value="1"/>
</dbReference>
<evidence type="ECO:0000313" key="15">
    <source>
        <dbReference type="Proteomes" id="UP000265828"/>
    </source>
</evidence>
<evidence type="ECO:0000313" key="6">
    <source>
        <dbReference type="EMBL" id="CUO29774.1"/>
    </source>
</evidence>
<dbReference type="Proteomes" id="UP000284220">
    <property type="component" value="Unassembled WGS sequence"/>
</dbReference>
<dbReference type="Gene3D" id="2.30.40.10">
    <property type="entry name" value="Urease, subunit C, domain 1"/>
    <property type="match status" value="1"/>
</dbReference>
<reference evidence="12 13" key="1">
    <citation type="submission" date="2015-09" db="EMBL/GenBank/DDBJ databases">
        <authorList>
            <consortium name="Pathogen Informatics"/>
        </authorList>
    </citation>
    <scope>NUCLEOTIDE SEQUENCE [LARGE SCALE GENOMIC DNA]</scope>
    <source>
        <strain evidence="6 12">2789STDY5608837</strain>
        <strain evidence="7 13">2789STDY5834921</strain>
    </source>
</reference>
<comment type="cofactor">
    <cofactor evidence="1">
        <name>Zn(2+)</name>
        <dbReference type="ChEBI" id="CHEBI:29105"/>
    </cofactor>
</comment>
<dbReference type="InterPro" id="IPR032466">
    <property type="entry name" value="Metal_Hydrolase"/>
</dbReference>
<evidence type="ECO:0000313" key="10">
    <source>
        <dbReference type="EMBL" id="RHE11815.1"/>
    </source>
</evidence>
<dbReference type="Proteomes" id="UP000265828">
    <property type="component" value="Unassembled WGS sequence"/>
</dbReference>
<dbReference type="Proteomes" id="UP000095409">
    <property type="component" value="Unassembled WGS sequence"/>
</dbReference>
<evidence type="ECO:0000256" key="4">
    <source>
        <dbReference type="ARBA" id="ARBA00022833"/>
    </source>
</evidence>
<dbReference type="EMBL" id="QSJW01000006">
    <property type="protein sequence ID" value="RHE11815.1"/>
    <property type="molecule type" value="Genomic_DNA"/>
</dbReference>
<dbReference type="Gene3D" id="3.20.20.140">
    <property type="entry name" value="Metal-dependent hydrolases"/>
    <property type="match status" value="1"/>
</dbReference>
<evidence type="ECO:0000313" key="9">
    <source>
        <dbReference type="EMBL" id="RGV64386.1"/>
    </source>
</evidence>
<proteinExistence type="predicted"/>
<reference evidence="14 15" key="2">
    <citation type="submission" date="2018-08" db="EMBL/GenBank/DDBJ databases">
        <title>A genome reference for cultivated species of the human gut microbiota.</title>
        <authorList>
            <person name="Zou Y."/>
            <person name="Xue W."/>
            <person name="Luo G."/>
        </authorList>
    </citation>
    <scope>NUCLEOTIDE SEQUENCE [LARGE SCALE GENOMIC DNA]</scope>
    <source>
        <strain evidence="9 15">AF14-23</strain>
        <strain evidence="11 16">AM22-9LB</strain>
        <strain evidence="10 17">AM29-25AC</strain>
        <strain evidence="8 14">OM03-6</strain>
    </source>
</reference>
<evidence type="ECO:0000313" key="12">
    <source>
        <dbReference type="Proteomes" id="UP000095409"/>
    </source>
</evidence>
<dbReference type="EMBL" id="CZBA01000005">
    <property type="protein sequence ID" value="CUP39080.1"/>
    <property type="molecule type" value="Genomic_DNA"/>
</dbReference>
<dbReference type="GO" id="GO:0005829">
    <property type="term" value="C:cytosol"/>
    <property type="evidence" value="ECO:0007669"/>
    <property type="project" value="TreeGrafter"/>
</dbReference>
<organism evidence="6 12">
    <name type="scientific">Blautia obeum</name>
    <dbReference type="NCBI Taxonomy" id="40520"/>
    <lineage>
        <taxon>Bacteria</taxon>
        <taxon>Bacillati</taxon>
        <taxon>Bacillota</taxon>
        <taxon>Clostridia</taxon>
        <taxon>Lachnospirales</taxon>
        <taxon>Lachnospiraceae</taxon>
        <taxon>Blautia</taxon>
    </lineage>
</organism>
<dbReference type="EMBL" id="QRHZ01000005">
    <property type="protein sequence ID" value="RHG16789.1"/>
    <property type="molecule type" value="Genomic_DNA"/>
</dbReference>
<dbReference type="AlphaFoldDB" id="A0A174DWE3"/>
<dbReference type="GO" id="GO:0008270">
    <property type="term" value="F:zinc ion binding"/>
    <property type="evidence" value="ECO:0007669"/>
    <property type="project" value="TreeGrafter"/>
</dbReference>
<evidence type="ECO:0000313" key="13">
    <source>
        <dbReference type="Proteomes" id="UP000095413"/>
    </source>
</evidence>
<sequence>MTKKPTTFALRGAVCFSTDSSHLTCLEDAYLVCQNGLTIGVYPQLPEQFHGIPCEDFNNCLIVPGMNDLHLHAPQYAFHGMYMDLELLDWLNTVTFPEEARYADLNYAEKAYSIFTDDIKHSATTRASIFGTLHVDATELLMDLMEKTGLKTFIGKVNMDRNGSLALQEASAVVSAKDTVRWLEETTGKYENVKPILTPRFTPSCSDELMTRLAEIQRTYRLPVQSHLSENQGEIAWVKELCQGTSFYGEAYDQFGLFGGEQCPTIMAHCVYSSDAELSLMKERGVFIAHCPQSNTNLSSGIAPTRRYIEEGLHIGLGTDIAGGHSLSMLRAIADAIQVSKLRWRLVDDSLKPLSLEEAFYMATMGGGAFFGKVGTFAEGYEFDALILDDSKLRHPQPLTARERLERLIYLSDDSCITGKYISGNKIF</sequence>
<dbReference type="SUPFAM" id="SSF51338">
    <property type="entry name" value="Composite domain of metallo-dependent hydrolases"/>
    <property type="match status" value="2"/>
</dbReference>